<feature type="non-terminal residue" evidence="2">
    <location>
        <position position="1"/>
    </location>
</feature>
<sequence length="143" mass="16841">RLYFHAPLSRGQTLAFCIHNALPDEHIIVYKFLTSNAKLGRLSVQQPIQSGERYFVRPSAGRMVAADHTEIMLFLNHVPTMHPDEVLKDKILVRWAVVQRHTQVDAWVQSLTENTRRKWLEMLVERWPDQVTVRETRLKIRFV</sequence>
<dbReference type="EMBL" id="MCGN01000002">
    <property type="protein sequence ID" value="ORZ01712.1"/>
    <property type="molecule type" value="Genomic_DNA"/>
</dbReference>
<dbReference type="Gene3D" id="2.60.40.10">
    <property type="entry name" value="Immunoglobulins"/>
    <property type="match status" value="1"/>
</dbReference>
<dbReference type="InterPro" id="IPR000535">
    <property type="entry name" value="MSP_dom"/>
</dbReference>
<dbReference type="OrthoDB" id="2373269at2759"/>
<evidence type="ECO:0000313" key="3">
    <source>
        <dbReference type="Proteomes" id="UP000242180"/>
    </source>
</evidence>
<proteinExistence type="predicted"/>
<dbReference type="InterPro" id="IPR013783">
    <property type="entry name" value="Ig-like_fold"/>
</dbReference>
<dbReference type="AlphaFoldDB" id="A0A1X2HQZ7"/>
<dbReference type="InParanoid" id="A0A1X2HQZ7"/>
<dbReference type="OMA" id="ENTRRKW"/>
<dbReference type="PROSITE" id="PS50202">
    <property type="entry name" value="MSP"/>
    <property type="match status" value="1"/>
</dbReference>
<name>A0A1X2HQZ7_SYNRA</name>
<dbReference type="InterPro" id="IPR008962">
    <property type="entry name" value="PapD-like_sf"/>
</dbReference>
<gene>
    <name evidence="2" type="ORF">BCR43DRAFT_412933</name>
</gene>
<comment type="caution">
    <text evidence="2">The sequence shown here is derived from an EMBL/GenBank/DDBJ whole genome shotgun (WGS) entry which is preliminary data.</text>
</comment>
<feature type="domain" description="MSP" evidence="1">
    <location>
        <begin position="1"/>
        <end position="125"/>
    </location>
</feature>
<protein>
    <recommendedName>
        <fullName evidence="1">MSP domain-containing protein</fullName>
    </recommendedName>
</protein>
<accession>A0A1X2HQZ7</accession>
<dbReference type="SUPFAM" id="SSF49354">
    <property type="entry name" value="PapD-like"/>
    <property type="match status" value="1"/>
</dbReference>
<dbReference type="Proteomes" id="UP000242180">
    <property type="component" value="Unassembled WGS sequence"/>
</dbReference>
<evidence type="ECO:0000259" key="1">
    <source>
        <dbReference type="PROSITE" id="PS50202"/>
    </source>
</evidence>
<organism evidence="2 3">
    <name type="scientific">Syncephalastrum racemosum</name>
    <name type="common">Filamentous fungus</name>
    <dbReference type="NCBI Taxonomy" id="13706"/>
    <lineage>
        <taxon>Eukaryota</taxon>
        <taxon>Fungi</taxon>
        <taxon>Fungi incertae sedis</taxon>
        <taxon>Mucoromycota</taxon>
        <taxon>Mucoromycotina</taxon>
        <taxon>Mucoromycetes</taxon>
        <taxon>Mucorales</taxon>
        <taxon>Syncephalastraceae</taxon>
        <taxon>Syncephalastrum</taxon>
    </lineage>
</organism>
<keyword evidence="3" id="KW-1185">Reference proteome</keyword>
<reference evidence="2 3" key="1">
    <citation type="submission" date="2016-07" db="EMBL/GenBank/DDBJ databases">
        <title>Pervasive Adenine N6-methylation of Active Genes in Fungi.</title>
        <authorList>
            <consortium name="DOE Joint Genome Institute"/>
            <person name="Mondo S.J."/>
            <person name="Dannebaum R.O."/>
            <person name="Kuo R.C."/>
            <person name="Labutti K."/>
            <person name="Haridas S."/>
            <person name="Kuo A."/>
            <person name="Salamov A."/>
            <person name="Ahrendt S.R."/>
            <person name="Lipzen A."/>
            <person name="Sullivan W."/>
            <person name="Andreopoulos W.B."/>
            <person name="Clum A."/>
            <person name="Lindquist E."/>
            <person name="Daum C."/>
            <person name="Ramamoorthy G.K."/>
            <person name="Gryganskyi A."/>
            <person name="Culley D."/>
            <person name="Magnuson J.K."/>
            <person name="James T.Y."/>
            <person name="O'Malley M.A."/>
            <person name="Stajich J.E."/>
            <person name="Spatafora J.W."/>
            <person name="Visel A."/>
            <person name="Grigoriev I.V."/>
        </authorList>
    </citation>
    <scope>NUCLEOTIDE SEQUENCE [LARGE SCALE GENOMIC DNA]</scope>
    <source>
        <strain evidence="2 3">NRRL 2496</strain>
    </source>
</reference>
<feature type="non-terminal residue" evidence="2">
    <location>
        <position position="143"/>
    </location>
</feature>
<evidence type="ECO:0000313" key="2">
    <source>
        <dbReference type="EMBL" id="ORZ01712.1"/>
    </source>
</evidence>